<feature type="compositionally biased region" description="Basic and acidic residues" evidence="1">
    <location>
        <begin position="36"/>
        <end position="45"/>
    </location>
</feature>
<dbReference type="PROSITE" id="PS51257">
    <property type="entry name" value="PROKAR_LIPOPROTEIN"/>
    <property type="match status" value="1"/>
</dbReference>
<dbReference type="RefSeq" id="WP_081169730.1">
    <property type="nucleotide sequence ID" value="NZ_LWBP01000213.1"/>
</dbReference>
<evidence type="ECO:0000313" key="4">
    <source>
        <dbReference type="Proteomes" id="UP000192276"/>
    </source>
</evidence>
<protein>
    <recommendedName>
        <fullName evidence="5">Collagen-like protein</fullName>
    </recommendedName>
</protein>
<sequence>MKRTKQWHLHHLFYYLLAVSLAFTACKKGDPGPQGEKGDKGDTGEKGSQGTKGDPGTANVMYSDWLDLGFQLDQPSGIYFTVIQEPKLTDNFLSTGEVKVYINLGTPAEKVVSVLPYRSGNAQITPFFLEGVIELDANVNASTVTDPTTGDKILQYRYVLIPGGAHVRADKKINWNNYEEVKAYLGLKD</sequence>
<evidence type="ECO:0000313" key="3">
    <source>
        <dbReference type="EMBL" id="OQP52705.1"/>
    </source>
</evidence>
<evidence type="ECO:0008006" key="5">
    <source>
        <dbReference type="Google" id="ProtNLM"/>
    </source>
</evidence>
<dbReference type="Gene3D" id="1.20.5.320">
    <property type="entry name" value="6-Phosphogluconate Dehydrogenase, domain 3"/>
    <property type="match status" value="1"/>
</dbReference>
<dbReference type="AlphaFoldDB" id="A0A1V9F388"/>
<proteinExistence type="predicted"/>
<feature type="region of interest" description="Disordered" evidence="1">
    <location>
        <begin position="30"/>
        <end position="58"/>
    </location>
</feature>
<dbReference type="STRING" id="550983.A4R26_28545"/>
<evidence type="ECO:0000256" key="2">
    <source>
        <dbReference type="SAM" id="SignalP"/>
    </source>
</evidence>
<keyword evidence="2" id="KW-0732">Signal</keyword>
<gene>
    <name evidence="3" type="ORF">A4R26_28545</name>
</gene>
<name>A0A1V9F388_9BACT</name>
<evidence type="ECO:0000256" key="1">
    <source>
        <dbReference type="SAM" id="MobiDB-lite"/>
    </source>
</evidence>
<feature type="chain" id="PRO_5013365810" description="Collagen-like protein" evidence="2">
    <location>
        <begin position="25"/>
        <end position="189"/>
    </location>
</feature>
<accession>A0A1V9F388</accession>
<comment type="caution">
    <text evidence="3">The sequence shown here is derived from an EMBL/GenBank/DDBJ whole genome shotgun (WGS) entry which is preliminary data.</text>
</comment>
<dbReference type="EMBL" id="LWBP01000213">
    <property type="protein sequence ID" value="OQP52705.1"/>
    <property type="molecule type" value="Genomic_DNA"/>
</dbReference>
<reference evidence="4" key="1">
    <citation type="submission" date="2016-04" db="EMBL/GenBank/DDBJ databases">
        <authorList>
            <person name="Chen L."/>
            <person name="Zhuang W."/>
            <person name="Wang G."/>
        </authorList>
    </citation>
    <scope>NUCLEOTIDE SEQUENCE [LARGE SCALE GENOMIC DNA]</scope>
    <source>
        <strain evidence="4">208</strain>
    </source>
</reference>
<organism evidence="3 4">
    <name type="scientific">Niastella populi</name>
    <dbReference type="NCBI Taxonomy" id="550983"/>
    <lineage>
        <taxon>Bacteria</taxon>
        <taxon>Pseudomonadati</taxon>
        <taxon>Bacteroidota</taxon>
        <taxon>Chitinophagia</taxon>
        <taxon>Chitinophagales</taxon>
        <taxon>Chitinophagaceae</taxon>
        <taxon>Niastella</taxon>
    </lineage>
</organism>
<feature type="signal peptide" evidence="2">
    <location>
        <begin position="1"/>
        <end position="24"/>
    </location>
</feature>
<keyword evidence="4" id="KW-1185">Reference proteome</keyword>
<dbReference type="Proteomes" id="UP000192276">
    <property type="component" value="Unassembled WGS sequence"/>
</dbReference>